<name>A0A8S1JM26_PARPR</name>
<keyword evidence="2" id="KW-1185">Reference proteome</keyword>
<comment type="caution">
    <text evidence="1">The sequence shown here is derived from an EMBL/GenBank/DDBJ whole genome shotgun (WGS) entry which is preliminary data.</text>
</comment>
<organism evidence="1 2">
    <name type="scientific">Paramecium primaurelia</name>
    <dbReference type="NCBI Taxonomy" id="5886"/>
    <lineage>
        <taxon>Eukaryota</taxon>
        <taxon>Sar</taxon>
        <taxon>Alveolata</taxon>
        <taxon>Ciliophora</taxon>
        <taxon>Intramacronucleata</taxon>
        <taxon>Oligohymenophorea</taxon>
        <taxon>Peniculida</taxon>
        <taxon>Parameciidae</taxon>
        <taxon>Paramecium</taxon>
    </lineage>
</organism>
<accession>A0A8S1JM26</accession>
<proteinExistence type="predicted"/>
<evidence type="ECO:0000313" key="2">
    <source>
        <dbReference type="Proteomes" id="UP000688137"/>
    </source>
</evidence>
<dbReference type="AlphaFoldDB" id="A0A8S1JM26"/>
<sequence length="181" mass="21268">MVKAKKLNDPETPLKQIKKRNFIDPQFKLGLINSVVIDHLTIYQAAILHKIKYSSAKHIIRNYLSDKDNFFSKQKKNKREMIINNSKVIIDVNSGKIKIIKTNHTIFYTKQQQNNNQSIINNILSDLSYCLLKEIVRSQNSHLKYPQQFKLKLPQIYLSFDQQLSKIKTTLNIQHQQMNSK</sequence>
<dbReference type="Proteomes" id="UP000688137">
    <property type="component" value="Unassembled WGS sequence"/>
</dbReference>
<protein>
    <submittedName>
        <fullName evidence="1">Uncharacterized protein</fullName>
    </submittedName>
</protein>
<dbReference type="EMBL" id="CAJJDM010000001">
    <property type="protein sequence ID" value="CAD8043202.1"/>
    <property type="molecule type" value="Genomic_DNA"/>
</dbReference>
<gene>
    <name evidence="1" type="ORF">PPRIM_AZ9-3.1.T0040426</name>
</gene>
<evidence type="ECO:0000313" key="1">
    <source>
        <dbReference type="EMBL" id="CAD8043202.1"/>
    </source>
</evidence>
<reference evidence="1" key="1">
    <citation type="submission" date="2021-01" db="EMBL/GenBank/DDBJ databases">
        <authorList>
            <consortium name="Genoscope - CEA"/>
            <person name="William W."/>
        </authorList>
    </citation>
    <scope>NUCLEOTIDE SEQUENCE</scope>
</reference>
<dbReference type="OMA" id="TQHQLMN"/>